<reference evidence="2 3" key="1">
    <citation type="submission" date="2017-09" db="EMBL/GenBank/DDBJ databases">
        <title>Depth-based differentiation of microbial function through sediment-hosted aquifers and enrichment of novel symbionts in the deep terrestrial subsurface.</title>
        <authorList>
            <person name="Probst A.J."/>
            <person name="Ladd B."/>
            <person name="Jarett J.K."/>
            <person name="Geller-Mcgrath D.E."/>
            <person name="Sieber C.M."/>
            <person name="Emerson J.B."/>
            <person name="Anantharaman K."/>
            <person name="Thomas B.C."/>
            <person name="Malmstrom R."/>
            <person name="Stieglmeier M."/>
            <person name="Klingl A."/>
            <person name="Woyke T."/>
            <person name="Ryan C.M."/>
            <person name="Banfield J.F."/>
        </authorList>
    </citation>
    <scope>NUCLEOTIDE SEQUENCE [LARGE SCALE GENOMIC DNA]</scope>
    <source>
        <strain evidence="2">CG11_big_fil_rev_8_21_14_0_20_46_11</strain>
    </source>
</reference>
<keyword evidence="2" id="KW-0378">Hydrolase</keyword>
<proteinExistence type="inferred from homology"/>
<dbReference type="InterPro" id="IPR003226">
    <property type="entry name" value="MYG1_exonuclease"/>
</dbReference>
<evidence type="ECO:0000313" key="3">
    <source>
        <dbReference type="Proteomes" id="UP000229342"/>
    </source>
</evidence>
<gene>
    <name evidence="2" type="ORF">COV91_05990</name>
</gene>
<sequence length="291" mass="32095">MSKTIVTHDGKFHADDVFSVALLKRIYGDATISRTRKAEDIGRADVVVDVGGVYDEALGRFDHHQKGGAATRENGIPYASFGLVWRAYGEKLCTDASVARRVEEVLVLSIDANDNGVDLSTPTIADVSGYELSDAIRAFVPTWQEDESVLEGLFADAVAFASHIIEREIIRAEAFVAGERAVRSAYEKASDKSLVILDEDYSWKSILAKLPEPLYVIHPQNGTWRLCSVRDNPHQFENRKDLPEAWAGLRDEALASVTGVFDAVFCHRNRFMAVARTREGVLALAKKALNG</sequence>
<accession>A0A2H0KA13</accession>
<dbReference type="PANTHER" id="PTHR11215">
    <property type="entry name" value="METAL DEPENDENT HYDROLASE - RELATED"/>
    <property type="match status" value="1"/>
</dbReference>
<evidence type="ECO:0000256" key="1">
    <source>
        <dbReference type="ARBA" id="ARBA00010105"/>
    </source>
</evidence>
<dbReference type="Pfam" id="PF03690">
    <property type="entry name" value="MYG1_exonuc"/>
    <property type="match status" value="1"/>
</dbReference>
<comment type="caution">
    <text evidence="2">The sequence shown here is derived from an EMBL/GenBank/DDBJ whole genome shotgun (WGS) entry which is preliminary data.</text>
</comment>
<organism evidence="2 3">
    <name type="scientific">Candidatus Taylorbacteria bacterium CG11_big_fil_rev_8_21_14_0_20_46_11</name>
    <dbReference type="NCBI Taxonomy" id="1975025"/>
    <lineage>
        <taxon>Bacteria</taxon>
        <taxon>Candidatus Tayloriibacteriota</taxon>
    </lineage>
</organism>
<dbReference type="EMBL" id="PCVG01000081">
    <property type="protein sequence ID" value="PIQ68086.1"/>
    <property type="molecule type" value="Genomic_DNA"/>
</dbReference>
<name>A0A2H0KA13_9BACT</name>
<dbReference type="AlphaFoldDB" id="A0A2H0KA13"/>
<dbReference type="PANTHER" id="PTHR11215:SF1">
    <property type="entry name" value="MYG1 EXONUCLEASE"/>
    <property type="match status" value="1"/>
</dbReference>
<evidence type="ECO:0000313" key="2">
    <source>
        <dbReference type="EMBL" id="PIQ68086.1"/>
    </source>
</evidence>
<dbReference type="GO" id="GO:0005737">
    <property type="term" value="C:cytoplasm"/>
    <property type="evidence" value="ECO:0007669"/>
    <property type="project" value="TreeGrafter"/>
</dbReference>
<dbReference type="Proteomes" id="UP000229342">
    <property type="component" value="Unassembled WGS sequence"/>
</dbReference>
<dbReference type="GO" id="GO:0016787">
    <property type="term" value="F:hydrolase activity"/>
    <property type="evidence" value="ECO:0007669"/>
    <property type="project" value="UniProtKB-KW"/>
</dbReference>
<comment type="similarity">
    <text evidence="1">Belongs to the MYG1 family.</text>
</comment>
<protein>
    <submittedName>
        <fullName evidence="2">Metal-dependent hydrolase</fullName>
    </submittedName>
</protein>